<evidence type="ECO:0000313" key="1">
    <source>
        <dbReference type="EMBL" id="KKK81799.1"/>
    </source>
</evidence>
<protein>
    <recommendedName>
        <fullName evidence="2">Zeta toxin domain-containing protein</fullName>
    </recommendedName>
</protein>
<feature type="non-terminal residue" evidence="1">
    <location>
        <position position="145"/>
    </location>
</feature>
<dbReference type="Gene3D" id="3.40.50.300">
    <property type="entry name" value="P-loop containing nucleotide triphosphate hydrolases"/>
    <property type="match status" value="1"/>
</dbReference>
<evidence type="ECO:0008006" key="2">
    <source>
        <dbReference type="Google" id="ProtNLM"/>
    </source>
</evidence>
<accession>A0A0F9ATM4</accession>
<dbReference type="Pfam" id="PF13671">
    <property type="entry name" value="AAA_33"/>
    <property type="match status" value="1"/>
</dbReference>
<dbReference type="InterPro" id="IPR027417">
    <property type="entry name" value="P-loop_NTPase"/>
</dbReference>
<organism evidence="1">
    <name type="scientific">marine sediment metagenome</name>
    <dbReference type="NCBI Taxonomy" id="412755"/>
    <lineage>
        <taxon>unclassified sequences</taxon>
        <taxon>metagenomes</taxon>
        <taxon>ecological metagenomes</taxon>
    </lineage>
</organism>
<dbReference type="AlphaFoldDB" id="A0A0F9ATM4"/>
<gene>
    <name evidence="1" type="ORF">LCGC14_2809800</name>
</gene>
<name>A0A0F9ATM4_9ZZZZ</name>
<comment type="caution">
    <text evidence="1">The sequence shown here is derived from an EMBL/GenBank/DDBJ whole genome shotgun (WGS) entry which is preliminary data.</text>
</comment>
<dbReference type="EMBL" id="LAZR01052963">
    <property type="protein sequence ID" value="KKK81799.1"/>
    <property type="molecule type" value="Genomic_DNA"/>
</dbReference>
<sequence length="145" mass="16812">MAQVTVVCGPPGSGKSTYVKNRAKSGDLILDIDTIWQALSGRPYYEKPSALMSYVLDTWESLIDRVDEVESYHAWIVSSLPLAVDRQRYADRFNDADIETQIILLDVNEYDCMDRIAKDERRAKHVEGWKPIVRRWFDAYEPRIQ</sequence>
<reference evidence="1" key="1">
    <citation type="journal article" date="2015" name="Nature">
        <title>Complex archaea that bridge the gap between prokaryotes and eukaryotes.</title>
        <authorList>
            <person name="Spang A."/>
            <person name="Saw J.H."/>
            <person name="Jorgensen S.L."/>
            <person name="Zaremba-Niedzwiedzka K."/>
            <person name="Martijn J."/>
            <person name="Lind A.E."/>
            <person name="van Eijk R."/>
            <person name="Schleper C."/>
            <person name="Guy L."/>
            <person name="Ettema T.J."/>
        </authorList>
    </citation>
    <scope>NUCLEOTIDE SEQUENCE</scope>
</reference>
<dbReference type="SUPFAM" id="SSF52540">
    <property type="entry name" value="P-loop containing nucleoside triphosphate hydrolases"/>
    <property type="match status" value="1"/>
</dbReference>
<proteinExistence type="predicted"/>